<evidence type="ECO:0000256" key="3">
    <source>
        <dbReference type="ARBA" id="ARBA00023012"/>
    </source>
</evidence>
<name>A0A430B4L7_9ENTE</name>
<dbReference type="InterPro" id="IPR001867">
    <property type="entry name" value="OmpR/PhoB-type_DNA-bd"/>
</dbReference>
<keyword evidence="1" id="KW-0678">Repressor</keyword>
<dbReference type="PANTHER" id="PTHR48111:SF73">
    <property type="entry name" value="ALKALINE PHOSPHATASE SYNTHESIS TRANSCRIPTIONAL REGULATORY PROTEIN PHOP"/>
    <property type="match status" value="1"/>
</dbReference>
<evidence type="ECO:0000256" key="8">
    <source>
        <dbReference type="ARBA" id="ARBA00023316"/>
    </source>
</evidence>
<evidence type="ECO:0000256" key="6">
    <source>
        <dbReference type="ARBA" id="ARBA00023159"/>
    </source>
</evidence>
<evidence type="ECO:0000259" key="11">
    <source>
        <dbReference type="PROSITE" id="PS50110"/>
    </source>
</evidence>
<dbReference type="Proteomes" id="UP000287605">
    <property type="component" value="Unassembled WGS sequence"/>
</dbReference>
<keyword evidence="3" id="KW-0902">Two-component regulatory system</keyword>
<dbReference type="AlphaFoldDB" id="A0A430B4L7"/>
<feature type="DNA-binding region" description="OmpR/PhoB-type" evidence="10">
    <location>
        <begin position="123"/>
        <end position="224"/>
    </location>
</feature>
<dbReference type="Pfam" id="PF00072">
    <property type="entry name" value="Response_reg"/>
    <property type="match status" value="1"/>
</dbReference>
<keyword evidence="7" id="KW-0804">Transcription</keyword>
<dbReference type="InterPro" id="IPR001789">
    <property type="entry name" value="Sig_transdc_resp-reg_receiver"/>
</dbReference>
<dbReference type="GO" id="GO:0006355">
    <property type="term" value="P:regulation of DNA-templated transcription"/>
    <property type="evidence" value="ECO:0007669"/>
    <property type="project" value="InterPro"/>
</dbReference>
<dbReference type="CDD" id="cd00383">
    <property type="entry name" value="trans_reg_C"/>
    <property type="match status" value="1"/>
</dbReference>
<evidence type="ECO:0000256" key="7">
    <source>
        <dbReference type="ARBA" id="ARBA00023163"/>
    </source>
</evidence>
<dbReference type="Pfam" id="PF00486">
    <property type="entry name" value="Trans_reg_C"/>
    <property type="match status" value="1"/>
</dbReference>
<evidence type="ECO:0000256" key="2">
    <source>
        <dbReference type="ARBA" id="ARBA00022553"/>
    </source>
</evidence>
<dbReference type="FunFam" id="1.10.10.10:FF:000018">
    <property type="entry name" value="DNA-binding response regulator ResD"/>
    <property type="match status" value="1"/>
</dbReference>
<evidence type="ECO:0000256" key="5">
    <source>
        <dbReference type="ARBA" id="ARBA00023125"/>
    </source>
</evidence>
<evidence type="ECO:0000256" key="1">
    <source>
        <dbReference type="ARBA" id="ARBA00022491"/>
    </source>
</evidence>
<dbReference type="GO" id="GO:0000156">
    <property type="term" value="F:phosphorelay response regulator activity"/>
    <property type="evidence" value="ECO:0007669"/>
    <property type="project" value="TreeGrafter"/>
</dbReference>
<comment type="caution">
    <text evidence="13">The sequence shown here is derived from an EMBL/GenBank/DDBJ whole genome shotgun (WGS) entry which is preliminary data.</text>
</comment>
<organism evidence="13 14">
    <name type="scientific">Vagococcus elongatus</name>
    <dbReference type="NCBI Taxonomy" id="180344"/>
    <lineage>
        <taxon>Bacteria</taxon>
        <taxon>Bacillati</taxon>
        <taxon>Bacillota</taxon>
        <taxon>Bacilli</taxon>
        <taxon>Lactobacillales</taxon>
        <taxon>Enterococcaceae</taxon>
        <taxon>Vagococcus</taxon>
    </lineage>
</organism>
<feature type="domain" description="Response regulatory" evidence="11">
    <location>
        <begin position="2"/>
        <end position="115"/>
    </location>
</feature>
<dbReference type="InterPro" id="IPR011006">
    <property type="entry name" value="CheY-like_superfamily"/>
</dbReference>
<evidence type="ECO:0000313" key="13">
    <source>
        <dbReference type="EMBL" id="RSU15264.1"/>
    </source>
</evidence>
<dbReference type="InterPro" id="IPR036388">
    <property type="entry name" value="WH-like_DNA-bd_sf"/>
</dbReference>
<accession>A0A430B4L7</accession>
<dbReference type="InterPro" id="IPR039420">
    <property type="entry name" value="WalR-like"/>
</dbReference>
<gene>
    <name evidence="13" type="ORF">CBF29_02720</name>
</gene>
<dbReference type="Gene3D" id="1.10.10.10">
    <property type="entry name" value="Winged helix-like DNA-binding domain superfamily/Winged helix DNA-binding domain"/>
    <property type="match status" value="1"/>
</dbReference>
<dbReference type="SUPFAM" id="SSF52172">
    <property type="entry name" value="CheY-like"/>
    <property type="match status" value="1"/>
</dbReference>
<dbReference type="Gene3D" id="3.40.50.2300">
    <property type="match status" value="1"/>
</dbReference>
<evidence type="ECO:0000259" key="12">
    <source>
        <dbReference type="PROSITE" id="PS51755"/>
    </source>
</evidence>
<dbReference type="GO" id="GO:0071555">
    <property type="term" value="P:cell wall organization"/>
    <property type="evidence" value="ECO:0007669"/>
    <property type="project" value="UniProtKB-KW"/>
</dbReference>
<dbReference type="FunFam" id="3.40.50.2300:FF:000001">
    <property type="entry name" value="DNA-binding response regulator PhoB"/>
    <property type="match status" value="1"/>
</dbReference>
<evidence type="ECO:0000256" key="4">
    <source>
        <dbReference type="ARBA" id="ARBA00023015"/>
    </source>
</evidence>
<evidence type="ECO:0000256" key="10">
    <source>
        <dbReference type="PROSITE-ProRule" id="PRU01091"/>
    </source>
</evidence>
<proteinExistence type="predicted"/>
<dbReference type="GO" id="GO:0032993">
    <property type="term" value="C:protein-DNA complex"/>
    <property type="evidence" value="ECO:0007669"/>
    <property type="project" value="TreeGrafter"/>
</dbReference>
<dbReference type="GO" id="GO:0005829">
    <property type="term" value="C:cytosol"/>
    <property type="evidence" value="ECO:0007669"/>
    <property type="project" value="TreeGrafter"/>
</dbReference>
<dbReference type="SMART" id="SM00862">
    <property type="entry name" value="Trans_reg_C"/>
    <property type="match status" value="1"/>
</dbReference>
<protein>
    <submittedName>
        <fullName evidence="13">DNA-binding response regulator</fullName>
    </submittedName>
</protein>
<keyword evidence="2 9" id="KW-0597">Phosphoprotein</keyword>
<feature type="modified residue" description="4-aspartylphosphate" evidence="9">
    <location>
        <position position="51"/>
    </location>
</feature>
<dbReference type="GO" id="GO:0000976">
    <property type="term" value="F:transcription cis-regulatory region binding"/>
    <property type="evidence" value="ECO:0007669"/>
    <property type="project" value="TreeGrafter"/>
</dbReference>
<keyword evidence="5 10" id="KW-0238">DNA-binding</keyword>
<dbReference type="Gene3D" id="6.10.250.690">
    <property type="match status" value="1"/>
</dbReference>
<dbReference type="EMBL" id="NGKA01000002">
    <property type="protein sequence ID" value="RSU15264.1"/>
    <property type="molecule type" value="Genomic_DNA"/>
</dbReference>
<dbReference type="CDD" id="cd17574">
    <property type="entry name" value="REC_OmpR"/>
    <property type="match status" value="1"/>
</dbReference>
<dbReference type="PROSITE" id="PS51755">
    <property type="entry name" value="OMPR_PHOB"/>
    <property type="match status" value="1"/>
</dbReference>
<dbReference type="OrthoDB" id="9790442at2"/>
<dbReference type="PROSITE" id="PS50110">
    <property type="entry name" value="RESPONSE_REGULATORY"/>
    <property type="match status" value="1"/>
</dbReference>
<dbReference type="RefSeq" id="WP_126807030.1">
    <property type="nucleotide sequence ID" value="NZ_NGKA01000002.1"/>
</dbReference>
<reference evidence="13 14" key="1">
    <citation type="submission" date="2017-05" db="EMBL/GenBank/DDBJ databases">
        <title>Vagococcus spp. assemblies.</title>
        <authorList>
            <person name="Gulvik C.A."/>
        </authorList>
    </citation>
    <scope>NUCLEOTIDE SEQUENCE [LARGE SCALE GENOMIC DNA]</scope>
    <source>
        <strain evidence="13 14">CCUG 51432</strain>
    </source>
</reference>
<evidence type="ECO:0000256" key="9">
    <source>
        <dbReference type="PROSITE-ProRule" id="PRU00169"/>
    </source>
</evidence>
<keyword evidence="8" id="KW-0961">Cell wall biogenesis/degradation</keyword>
<dbReference type="SMART" id="SM00448">
    <property type="entry name" value="REC"/>
    <property type="match status" value="1"/>
</dbReference>
<keyword evidence="6" id="KW-0010">Activator</keyword>
<keyword evidence="4" id="KW-0805">Transcription regulation</keyword>
<evidence type="ECO:0000313" key="14">
    <source>
        <dbReference type="Proteomes" id="UP000287605"/>
    </source>
</evidence>
<keyword evidence="14" id="KW-1185">Reference proteome</keyword>
<dbReference type="PANTHER" id="PTHR48111">
    <property type="entry name" value="REGULATOR OF RPOS"/>
    <property type="match status" value="1"/>
</dbReference>
<sequence length="226" mass="25473">MKILIVEDEQNILDIIVAYLEKQNFEVVTAKDGLEALEQFEQTAPHLLVLDLMLPKLDGISVAKKIRQHSDTPIIMLTAKSSEDDILLGLDLGADDYMTKPFSPKELVARIKTVLKRCYPETNDTLHFPKSGLIIDQQSRKVTLQDIPISLTATEFDLLVTFAAHPTLVFSREQLIDHIFGPDFEGYERAIDSHIKNLRHKLGDKPKSPHFIATVHGVGYRFGESV</sequence>
<feature type="domain" description="OmpR/PhoB-type" evidence="12">
    <location>
        <begin position="123"/>
        <end position="224"/>
    </location>
</feature>